<dbReference type="Pfam" id="PF20167">
    <property type="entry name" value="Transposase_32"/>
    <property type="match status" value="1"/>
</dbReference>
<dbReference type="Proteomes" id="UP001341840">
    <property type="component" value="Unassembled WGS sequence"/>
</dbReference>
<accession>A0ABU6W8F3</accession>
<evidence type="ECO:0000259" key="2">
    <source>
        <dbReference type="Pfam" id="PF20167"/>
    </source>
</evidence>
<evidence type="ECO:0000313" key="4">
    <source>
        <dbReference type="Proteomes" id="UP001341840"/>
    </source>
</evidence>
<dbReference type="InterPro" id="IPR046796">
    <property type="entry name" value="Transposase_32_dom"/>
</dbReference>
<keyword evidence="4" id="KW-1185">Reference proteome</keyword>
<proteinExistence type="predicted"/>
<name>A0ABU6W8F3_9FABA</name>
<dbReference type="EMBL" id="JASCZI010181344">
    <property type="protein sequence ID" value="MED6182236.1"/>
    <property type="molecule type" value="Genomic_DNA"/>
</dbReference>
<feature type="domain" description="Putative plant transposon protein" evidence="2">
    <location>
        <begin position="294"/>
        <end position="412"/>
    </location>
</feature>
<organism evidence="3 4">
    <name type="scientific">Stylosanthes scabra</name>
    <dbReference type="NCBI Taxonomy" id="79078"/>
    <lineage>
        <taxon>Eukaryota</taxon>
        <taxon>Viridiplantae</taxon>
        <taxon>Streptophyta</taxon>
        <taxon>Embryophyta</taxon>
        <taxon>Tracheophyta</taxon>
        <taxon>Spermatophyta</taxon>
        <taxon>Magnoliopsida</taxon>
        <taxon>eudicotyledons</taxon>
        <taxon>Gunneridae</taxon>
        <taxon>Pentapetalae</taxon>
        <taxon>rosids</taxon>
        <taxon>fabids</taxon>
        <taxon>Fabales</taxon>
        <taxon>Fabaceae</taxon>
        <taxon>Papilionoideae</taxon>
        <taxon>50 kb inversion clade</taxon>
        <taxon>dalbergioids sensu lato</taxon>
        <taxon>Dalbergieae</taxon>
        <taxon>Pterocarpus clade</taxon>
        <taxon>Stylosanthes</taxon>
    </lineage>
</organism>
<sequence length="413" mass="47003">MSTRRERSRIPRAIRSSSPTDSTISSATSRPKRQRDHPHGDGYSDGPCPRTPCMRATAYRRLFAHGASSQGVVYQTDRVLPVPVLPVRTHGSPSRMLRSGSTKEDAVEALPALDVSILPIGEDTTQACTPTVDIPDVPGSTVPRMSSISPSEGPAEIESFPYFVVLLRVRYFIKSLSASLGAVRMSQASELRKFMEKSPRNWDVTLYVTASRQTWLQLHKGEGFNMKTTLYMSPSRLLRKRKGKEVASSSERARFKSPYHEAHFNSKLSVRKILPELIIKVDENILDPCAFQIEKRKWEMLTNLIQAVGQNMVREFYANAWEPEKEKRKLYTYTTMVRGKEIIFAPNNIKRVLKLKKDPLPDAASYEERMANKDYRLDHVQEDLCIEGGEWVRHKDGRPHFLRRADLEPMTKG</sequence>
<feature type="compositionally biased region" description="Low complexity" evidence="1">
    <location>
        <begin position="13"/>
        <end position="29"/>
    </location>
</feature>
<evidence type="ECO:0000313" key="3">
    <source>
        <dbReference type="EMBL" id="MED6182236.1"/>
    </source>
</evidence>
<protein>
    <recommendedName>
        <fullName evidence="2">Putative plant transposon protein domain-containing protein</fullName>
    </recommendedName>
</protein>
<comment type="caution">
    <text evidence="3">The sequence shown here is derived from an EMBL/GenBank/DDBJ whole genome shotgun (WGS) entry which is preliminary data.</text>
</comment>
<gene>
    <name evidence="3" type="ORF">PIB30_026757</name>
</gene>
<evidence type="ECO:0000256" key="1">
    <source>
        <dbReference type="SAM" id="MobiDB-lite"/>
    </source>
</evidence>
<feature type="region of interest" description="Disordered" evidence="1">
    <location>
        <begin position="1"/>
        <end position="50"/>
    </location>
</feature>
<reference evidence="3 4" key="1">
    <citation type="journal article" date="2023" name="Plants (Basel)">
        <title>Bridging the Gap: Combining Genomics and Transcriptomics Approaches to Understand Stylosanthes scabra, an Orphan Legume from the Brazilian Caatinga.</title>
        <authorList>
            <person name="Ferreira-Neto J.R.C."/>
            <person name="da Silva M.D."/>
            <person name="Binneck E."/>
            <person name="de Melo N.F."/>
            <person name="da Silva R.H."/>
            <person name="de Melo A.L.T.M."/>
            <person name="Pandolfi V."/>
            <person name="Bustamante F.O."/>
            <person name="Brasileiro-Vidal A.C."/>
            <person name="Benko-Iseppon A.M."/>
        </authorList>
    </citation>
    <scope>NUCLEOTIDE SEQUENCE [LARGE SCALE GENOMIC DNA]</scope>
    <source>
        <tissue evidence="3">Leaves</tissue>
    </source>
</reference>